<gene>
    <name evidence="3" type="ORF">H072_2446</name>
</gene>
<dbReference type="AlphaFoldDB" id="S8AL44"/>
<name>S8AL44_DACHA</name>
<protein>
    <submittedName>
        <fullName evidence="3">Uncharacterized protein</fullName>
    </submittedName>
</protein>
<sequence length="158" mass="16043">MKFQAPIIVLLVATVSARPLNMGQVNTVGEIYPRQDLAASATDIFGKIISLIGSFTNGQNGAGSKPIQDITTIIGALLPGGKPGNGANPTPTTPVNQIPGSSPVFPIQSNDPTNPGNPGTPNDGTLPDNGVPDNGFPGSNSTIPITNGTVPDVQPPQK</sequence>
<dbReference type="EMBL" id="AQGS01000071">
    <property type="protein sequence ID" value="EPS43665.1"/>
    <property type="molecule type" value="Genomic_DNA"/>
</dbReference>
<evidence type="ECO:0000313" key="3">
    <source>
        <dbReference type="EMBL" id="EPS43665.1"/>
    </source>
</evidence>
<keyword evidence="4" id="KW-1185">Reference proteome</keyword>
<dbReference type="HOGENOM" id="CLU_1669332_0_0_1"/>
<reference evidence="4" key="2">
    <citation type="submission" date="2013-04" db="EMBL/GenBank/DDBJ databases">
        <title>Genomic mechanisms accounting for the adaptation to parasitism in nematode-trapping fungi.</title>
        <authorList>
            <person name="Ahren D.G."/>
        </authorList>
    </citation>
    <scope>NUCLEOTIDE SEQUENCE [LARGE SCALE GENOMIC DNA]</scope>
    <source>
        <strain evidence="4">CBS 200.50</strain>
    </source>
</reference>
<evidence type="ECO:0000256" key="2">
    <source>
        <dbReference type="SAM" id="SignalP"/>
    </source>
</evidence>
<feature type="compositionally biased region" description="Polar residues" evidence="1">
    <location>
        <begin position="137"/>
        <end position="149"/>
    </location>
</feature>
<feature type="compositionally biased region" description="Low complexity" evidence="1">
    <location>
        <begin position="79"/>
        <end position="94"/>
    </location>
</feature>
<feature type="signal peptide" evidence="2">
    <location>
        <begin position="1"/>
        <end position="17"/>
    </location>
</feature>
<organism evidence="3 4">
    <name type="scientific">Dactylellina haptotyla (strain CBS 200.50)</name>
    <name type="common">Nematode-trapping fungus</name>
    <name type="synonym">Monacrosporium haptotylum</name>
    <dbReference type="NCBI Taxonomy" id="1284197"/>
    <lineage>
        <taxon>Eukaryota</taxon>
        <taxon>Fungi</taxon>
        <taxon>Dikarya</taxon>
        <taxon>Ascomycota</taxon>
        <taxon>Pezizomycotina</taxon>
        <taxon>Orbiliomycetes</taxon>
        <taxon>Orbiliales</taxon>
        <taxon>Orbiliaceae</taxon>
        <taxon>Dactylellina</taxon>
    </lineage>
</organism>
<feature type="chain" id="PRO_5004548596" evidence="2">
    <location>
        <begin position="18"/>
        <end position="158"/>
    </location>
</feature>
<keyword evidence="2" id="KW-0732">Signal</keyword>
<feature type="compositionally biased region" description="Low complexity" evidence="1">
    <location>
        <begin position="110"/>
        <end position="125"/>
    </location>
</feature>
<feature type="region of interest" description="Disordered" evidence="1">
    <location>
        <begin position="79"/>
        <end position="158"/>
    </location>
</feature>
<proteinExistence type="predicted"/>
<evidence type="ECO:0000256" key="1">
    <source>
        <dbReference type="SAM" id="MobiDB-lite"/>
    </source>
</evidence>
<dbReference type="Proteomes" id="UP000015100">
    <property type="component" value="Unassembled WGS sequence"/>
</dbReference>
<evidence type="ECO:0000313" key="4">
    <source>
        <dbReference type="Proteomes" id="UP000015100"/>
    </source>
</evidence>
<accession>S8AL44</accession>
<reference evidence="3 4" key="1">
    <citation type="journal article" date="2013" name="PLoS Genet.">
        <title>Genomic mechanisms accounting for the adaptation to parasitism in nematode-trapping fungi.</title>
        <authorList>
            <person name="Meerupati T."/>
            <person name="Andersson K.M."/>
            <person name="Friman E."/>
            <person name="Kumar D."/>
            <person name="Tunlid A."/>
            <person name="Ahren D."/>
        </authorList>
    </citation>
    <scope>NUCLEOTIDE SEQUENCE [LARGE SCALE GENOMIC DNA]</scope>
    <source>
        <strain evidence="3 4">CBS 200.50</strain>
    </source>
</reference>
<comment type="caution">
    <text evidence="3">The sequence shown here is derived from an EMBL/GenBank/DDBJ whole genome shotgun (WGS) entry which is preliminary data.</text>
</comment>